<reference evidence="1 2" key="1">
    <citation type="submission" date="2022-05" db="EMBL/GenBank/DDBJ databases">
        <title>Novel Pseudomonas spp. Isolated from a Rainbow Trout Aquaculture Facility.</title>
        <authorList>
            <person name="Testerman T."/>
            <person name="Graf J."/>
        </authorList>
    </citation>
    <scope>NUCLEOTIDE SEQUENCE [LARGE SCALE GENOMIC DNA]</scope>
    <source>
        <strain evidence="1 2">ID357</strain>
    </source>
</reference>
<evidence type="ECO:0000313" key="2">
    <source>
        <dbReference type="Proteomes" id="UP001217610"/>
    </source>
</evidence>
<proteinExistence type="predicted"/>
<gene>
    <name evidence="1" type="ORF">M5G25_15005</name>
</gene>
<dbReference type="RefSeq" id="WP_273923223.1">
    <property type="nucleotide sequence ID" value="NZ_JAMDGR010000009.1"/>
</dbReference>
<protein>
    <submittedName>
        <fullName evidence="1">Uncharacterized protein</fullName>
    </submittedName>
</protein>
<keyword evidence="2" id="KW-1185">Reference proteome</keyword>
<evidence type="ECO:0000313" key="1">
    <source>
        <dbReference type="EMBL" id="MDD1149602.1"/>
    </source>
</evidence>
<dbReference type="EMBL" id="JAMDGR010000009">
    <property type="protein sequence ID" value="MDD1149602.1"/>
    <property type="molecule type" value="Genomic_DNA"/>
</dbReference>
<accession>A0ABT5Q7I4</accession>
<dbReference type="Proteomes" id="UP001217610">
    <property type="component" value="Unassembled WGS sequence"/>
</dbReference>
<organism evidence="1 2">
    <name type="scientific">Pseudomonas idahonensis</name>
    <dbReference type="NCBI Taxonomy" id="2942628"/>
    <lineage>
        <taxon>Bacteria</taxon>
        <taxon>Pseudomonadati</taxon>
        <taxon>Pseudomonadota</taxon>
        <taxon>Gammaproteobacteria</taxon>
        <taxon>Pseudomonadales</taxon>
        <taxon>Pseudomonadaceae</taxon>
        <taxon>Pseudomonas</taxon>
    </lineage>
</organism>
<name>A0ABT5Q7I4_9PSED</name>
<comment type="caution">
    <text evidence="1">The sequence shown here is derived from an EMBL/GenBank/DDBJ whole genome shotgun (WGS) entry which is preliminary data.</text>
</comment>
<sequence length="121" mass="13273">MNKLNSILCERCGERLEVFSENSSKGSRCPGCGWSVVTTDIPGIKIDETKYEVKCGGDYKNKDHIKAVSEVVGCNFVVAREILKKDLSLVFVGQAVEVLRVKGVLLSAGVYCVISPEFKWG</sequence>